<accession>A0A3D6BSC5</accession>
<dbReference type="Proteomes" id="UP000263268">
    <property type="component" value="Unassembled WGS sequence"/>
</dbReference>
<gene>
    <name evidence="1" type="ORF">DHV22_08085</name>
</gene>
<evidence type="ECO:0000313" key="1">
    <source>
        <dbReference type="EMBL" id="HCY81547.1"/>
    </source>
</evidence>
<reference evidence="1 2" key="1">
    <citation type="journal article" date="2018" name="Nat. Biotechnol.">
        <title>A standardized bacterial taxonomy based on genome phylogeny substantially revises the tree of life.</title>
        <authorList>
            <person name="Parks D.H."/>
            <person name="Chuvochina M."/>
            <person name="Waite D.W."/>
            <person name="Rinke C."/>
            <person name="Skarshewski A."/>
            <person name="Chaumeil P.A."/>
            <person name="Hugenholtz P."/>
        </authorList>
    </citation>
    <scope>NUCLEOTIDE SEQUENCE [LARGE SCALE GENOMIC DNA]</scope>
    <source>
        <strain evidence="1">UBA10227</strain>
    </source>
</reference>
<protein>
    <submittedName>
        <fullName evidence="1">Uncharacterized protein</fullName>
    </submittedName>
</protein>
<dbReference type="AlphaFoldDB" id="A0A3D6BSC5"/>
<evidence type="ECO:0000313" key="2">
    <source>
        <dbReference type="Proteomes" id="UP000263268"/>
    </source>
</evidence>
<sequence length="91" mass="10295">MAGIGILLDEDNDLNIINGHLAIGHTTMQEVGLIIQMQQGEQKKVPVLGPNIIQLKKTNVSKFDIVQRLRVHLAIDKKDYKEIKQQIKEIL</sequence>
<organism evidence="1 2">
    <name type="scientific">Xanthomarina gelatinilytica</name>
    <dbReference type="NCBI Taxonomy" id="1137281"/>
    <lineage>
        <taxon>Bacteria</taxon>
        <taxon>Pseudomonadati</taxon>
        <taxon>Bacteroidota</taxon>
        <taxon>Flavobacteriia</taxon>
        <taxon>Flavobacteriales</taxon>
        <taxon>Flavobacteriaceae</taxon>
        <taxon>Xanthomarina</taxon>
    </lineage>
</organism>
<dbReference type="EMBL" id="DPRK01000128">
    <property type="protein sequence ID" value="HCY81547.1"/>
    <property type="molecule type" value="Genomic_DNA"/>
</dbReference>
<comment type="caution">
    <text evidence="1">The sequence shown here is derived from an EMBL/GenBank/DDBJ whole genome shotgun (WGS) entry which is preliminary data.</text>
</comment>
<name>A0A3D6BSC5_9FLAO</name>
<proteinExistence type="predicted"/>